<dbReference type="HOGENOM" id="CLU_754555_0_0_1"/>
<dbReference type="GeneID" id="18923910"/>
<reference evidence="3" key="1">
    <citation type="journal article" date="2011" name="Proc. Natl. Acad. Sci. U.S.A.">
        <title>Obligate biotrophy features unraveled by the genomic analysis of rust fungi.</title>
        <authorList>
            <person name="Duplessis S."/>
            <person name="Cuomo C.A."/>
            <person name="Lin Y.-C."/>
            <person name="Aerts A."/>
            <person name="Tisserant E."/>
            <person name="Veneault-Fourrey C."/>
            <person name="Joly D.L."/>
            <person name="Hacquard S."/>
            <person name="Amselem J."/>
            <person name="Cantarel B.L."/>
            <person name="Chiu R."/>
            <person name="Coutinho P.M."/>
            <person name="Feau N."/>
            <person name="Field M."/>
            <person name="Frey P."/>
            <person name="Gelhaye E."/>
            <person name="Goldberg J."/>
            <person name="Grabherr M.G."/>
            <person name="Kodira C.D."/>
            <person name="Kohler A."/>
            <person name="Kuees U."/>
            <person name="Lindquist E.A."/>
            <person name="Lucas S.M."/>
            <person name="Mago R."/>
            <person name="Mauceli E."/>
            <person name="Morin E."/>
            <person name="Murat C."/>
            <person name="Pangilinan J.L."/>
            <person name="Park R."/>
            <person name="Pearson M."/>
            <person name="Quesneville H."/>
            <person name="Rouhier N."/>
            <person name="Sakthikumar S."/>
            <person name="Salamov A.A."/>
            <person name="Schmutz J."/>
            <person name="Selles B."/>
            <person name="Shapiro H."/>
            <person name="Tanguay P."/>
            <person name="Tuskan G.A."/>
            <person name="Henrissat B."/>
            <person name="Van de Peer Y."/>
            <person name="Rouze P."/>
            <person name="Ellis J.G."/>
            <person name="Dodds P.N."/>
            <person name="Schein J.E."/>
            <person name="Zhong S."/>
            <person name="Hamelin R.C."/>
            <person name="Grigoriev I.V."/>
            <person name="Szabo L.J."/>
            <person name="Martin F."/>
        </authorList>
    </citation>
    <scope>NUCLEOTIDE SEQUENCE [LARGE SCALE GENOMIC DNA]</scope>
    <source>
        <strain evidence="3">98AG31 / pathotype 3-4-7</strain>
    </source>
</reference>
<dbReference type="VEuPathDB" id="FungiDB:MELLADRAFT_109918"/>
<dbReference type="InterPro" id="IPR000318">
    <property type="entry name" value="Nase_comp1_CS"/>
</dbReference>
<evidence type="ECO:0000313" key="2">
    <source>
        <dbReference type="EMBL" id="EGG02715.1"/>
    </source>
</evidence>
<protein>
    <submittedName>
        <fullName evidence="2">Uncharacterized protein</fullName>
    </submittedName>
</protein>
<name>F4RY26_MELLP</name>
<dbReference type="KEGG" id="mlr:MELLADRAFT_109918"/>
<feature type="compositionally biased region" description="Polar residues" evidence="1">
    <location>
        <begin position="1"/>
        <end position="17"/>
    </location>
</feature>
<gene>
    <name evidence="2" type="ORF">MELLADRAFT_109918</name>
</gene>
<accession>F4RY26</accession>
<dbReference type="Proteomes" id="UP000001072">
    <property type="component" value="Unassembled WGS sequence"/>
</dbReference>
<evidence type="ECO:0000313" key="3">
    <source>
        <dbReference type="Proteomes" id="UP000001072"/>
    </source>
</evidence>
<feature type="region of interest" description="Disordered" evidence="1">
    <location>
        <begin position="1"/>
        <end position="24"/>
    </location>
</feature>
<organism evidence="3">
    <name type="scientific">Melampsora larici-populina (strain 98AG31 / pathotype 3-4-7)</name>
    <name type="common">Poplar leaf rust fungus</name>
    <dbReference type="NCBI Taxonomy" id="747676"/>
    <lineage>
        <taxon>Eukaryota</taxon>
        <taxon>Fungi</taxon>
        <taxon>Dikarya</taxon>
        <taxon>Basidiomycota</taxon>
        <taxon>Pucciniomycotina</taxon>
        <taxon>Pucciniomycetes</taxon>
        <taxon>Pucciniales</taxon>
        <taxon>Melampsoraceae</taxon>
        <taxon>Melampsora</taxon>
    </lineage>
</organism>
<dbReference type="AlphaFoldDB" id="F4RY26"/>
<proteinExistence type="predicted"/>
<sequence length="367" mass="41150">MNKTNSDETGTTMNSFKLSDDPGPCYQAHKTIPEEKRVYPHPNLPVYYNSDDVRKVVNVKYKGQSVHPIVLARELTFNTSNERLDEDEIKELRNHLKHHYQNFRPHQIFGPAKVSHIISDPNAISNPAMNPTEIDAIPLQDIELAKIKQTPELMPNNHQDYDGFDYISYDWLQGSTAHIHTDDERSQMILTDLHFPEASASTSLNASQKETTEDVLPFNHDPSRGVIPQLVPQNLRVSGYNQSVTTGPINADLIDAIQRVVLKIKETLPTPSLYSSMAVVILPAHNKPGMDDFKSSRKLSDQSVLPPSAAFHVFHGPIGCLRIEGLTSGSLPDLISYFNSPERPPIGIQARLMGVRFVIITTVPHER</sequence>
<keyword evidence="3" id="KW-1185">Reference proteome</keyword>
<dbReference type="OrthoDB" id="10666866at2759"/>
<dbReference type="RefSeq" id="XP_007414117.1">
    <property type="nucleotide sequence ID" value="XM_007414055.1"/>
</dbReference>
<evidence type="ECO:0000256" key="1">
    <source>
        <dbReference type="SAM" id="MobiDB-lite"/>
    </source>
</evidence>
<dbReference type="InParanoid" id="F4RY26"/>
<dbReference type="EMBL" id="GL883129">
    <property type="protein sequence ID" value="EGG02715.1"/>
    <property type="molecule type" value="Genomic_DNA"/>
</dbReference>
<dbReference type="PROSITE" id="PS00699">
    <property type="entry name" value="NITROGENASE_1_1"/>
    <property type="match status" value="1"/>
</dbReference>